<accession>A0A4Q9YUV4</accession>
<dbReference type="InterPro" id="IPR033985">
    <property type="entry name" value="SusD-like_N"/>
</dbReference>
<dbReference type="InterPro" id="IPR012944">
    <property type="entry name" value="SusD_RagB_dom"/>
</dbReference>
<comment type="caution">
    <text evidence="8">The sequence shown here is derived from an EMBL/GenBank/DDBJ whole genome shotgun (WGS) entry which is preliminary data.</text>
</comment>
<keyword evidence="5" id="KW-0998">Cell outer membrane</keyword>
<comment type="subcellular location">
    <subcellularLocation>
        <location evidence="1">Cell outer membrane</location>
    </subcellularLocation>
</comment>
<dbReference type="EMBL" id="SJPE01000011">
    <property type="protein sequence ID" value="TBX67489.1"/>
    <property type="molecule type" value="Genomic_DNA"/>
</dbReference>
<evidence type="ECO:0000259" key="7">
    <source>
        <dbReference type="Pfam" id="PF14322"/>
    </source>
</evidence>
<evidence type="ECO:0000256" key="3">
    <source>
        <dbReference type="ARBA" id="ARBA00022729"/>
    </source>
</evidence>
<dbReference type="GO" id="GO:0009279">
    <property type="term" value="C:cell outer membrane"/>
    <property type="evidence" value="ECO:0007669"/>
    <property type="project" value="UniProtKB-SubCell"/>
</dbReference>
<dbReference type="CDD" id="cd08977">
    <property type="entry name" value="SusD"/>
    <property type="match status" value="1"/>
</dbReference>
<dbReference type="Gene3D" id="1.25.40.390">
    <property type="match status" value="1"/>
</dbReference>
<dbReference type="SUPFAM" id="SSF48452">
    <property type="entry name" value="TPR-like"/>
    <property type="match status" value="1"/>
</dbReference>
<dbReference type="RefSeq" id="WP_131476367.1">
    <property type="nucleotide sequence ID" value="NZ_SJPE01000011.1"/>
</dbReference>
<evidence type="ECO:0000256" key="2">
    <source>
        <dbReference type="ARBA" id="ARBA00006275"/>
    </source>
</evidence>
<comment type="similarity">
    <text evidence="2">Belongs to the SusD family.</text>
</comment>
<evidence type="ECO:0000313" key="9">
    <source>
        <dbReference type="Proteomes" id="UP000293300"/>
    </source>
</evidence>
<dbReference type="Proteomes" id="UP000293300">
    <property type="component" value="Unassembled WGS sequence"/>
</dbReference>
<dbReference type="Pfam" id="PF07980">
    <property type="entry name" value="SusD_RagB"/>
    <property type="match status" value="1"/>
</dbReference>
<evidence type="ECO:0000256" key="5">
    <source>
        <dbReference type="ARBA" id="ARBA00023237"/>
    </source>
</evidence>
<dbReference type="InterPro" id="IPR011990">
    <property type="entry name" value="TPR-like_helical_dom_sf"/>
</dbReference>
<evidence type="ECO:0000256" key="1">
    <source>
        <dbReference type="ARBA" id="ARBA00004442"/>
    </source>
</evidence>
<reference evidence="8 9" key="1">
    <citation type="submission" date="2019-02" db="EMBL/GenBank/DDBJ databases">
        <title>Flavobacterium sp. RD-2-33 isolated from forest soil.</title>
        <authorList>
            <person name="Chaudhary D.K."/>
        </authorList>
    </citation>
    <scope>NUCLEOTIDE SEQUENCE [LARGE SCALE GENOMIC DNA]</scope>
    <source>
        <strain evidence="8 9">RD-2-33</strain>
    </source>
</reference>
<evidence type="ECO:0000256" key="4">
    <source>
        <dbReference type="ARBA" id="ARBA00023136"/>
    </source>
</evidence>
<feature type="domain" description="SusD-like N-terminal" evidence="7">
    <location>
        <begin position="97"/>
        <end position="232"/>
    </location>
</feature>
<feature type="domain" description="RagB/SusD" evidence="6">
    <location>
        <begin position="318"/>
        <end position="465"/>
    </location>
</feature>
<evidence type="ECO:0000259" key="6">
    <source>
        <dbReference type="Pfam" id="PF07980"/>
    </source>
</evidence>
<dbReference type="Pfam" id="PF14322">
    <property type="entry name" value="SusD-like_3"/>
    <property type="match status" value="1"/>
</dbReference>
<keyword evidence="9" id="KW-1185">Reference proteome</keyword>
<keyword evidence="4" id="KW-0472">Membrane</keyword>
<name>A0A4Q9YUV4_9FLAO</name>
<evidence type="ECO:0000313" key="8">
    <source>
        <dbReference type="EMBL" id="TBX67489.1"/>
    </source>
</evidence>
<protein>
    <submittedName>
        <fullName evidence="8">RagB/SusD family nutrient uptake outer membrane protein</fullName>
    </submittedName>
</protein>
<sequence length="465" mass="51094">MKSIILLRMPLVRLALAVLGYALLMANQSCDNFVEVDRPNSQLIGKTVFEDMTTATAAMSGLYAKLRGSGPLAGNGLGVSALAGMYADELDYYQTGNINFYNNSLIAAEAGNAALWNNTYHQIYEANSIIEGLNNSTTLPVAGRDQLLGESLFVRATLHFYLVNLYGDVPYITTTDYIANSHVSRTPTATVYTLIQSDLEQAISLLPESYVTAERVRPNKFAAYAMLARVCLYRGAYAEASNAASTVLNSPLYVWEPDLNKVFVKNSTTTIWQFSPAANGNNTSEGNLFIFTAGPPANVALRNDFVGAFEANDQRKAKWTKAVTNGANTWYHAYKYKQQASTPSSMEYSVVLRLAEQVLIRAEARARLGELTNAKADLDLIRITAGLLPTTAVSQSDLIAEILNQRRFELFTEFGNRFFDLKRSGLADTVLPTVKTGWSPTDKLWPIPANELVINPNLNPQNPGY</sequence>
<gene>
    <name evidence="8" type="ORF">EZL74_09465</name>
</gene>
<organism evidence="8 9">
    <name type="scientific">Flavobacterium silvisoli</name>
    <dbReference type="NCBI Taxonomy" id="2529433"/>
    <lineage>
        <taxon>Bacteria</taxon>
        <taxon>Pseudomonadati</taxon>
        <taxon>Bacteroidota</taxon>
        <taxon>Flavobacteriia</taxon>
        <taxon>Flavobacteriales</taxon>
        <taxon>Flavobacteriaceae</taxon>
        <taxon>Flavobacterium</taxon>
    </lineage>
</organism>
<keyword evidence="3" id="KW-0732">Signal</keyword>
<proteinExistence type="inferred from homology"/>
<dbReference type="OrthoDB" id="621570at2"/>
<dbReference type="AlphaFoldDB" id="A0A4Q9YUV4"/>